<dbReference type="Gene3D" id="1.10.3720.10">
    <property type="entry name" value="MetI-like"/>
    <property type="match status" value="1"/>
</dbReference>
<evidence type="ECO:0000256" key="1">
    <source>
        <dbReference type="ARBA" id="ARBA00003510"/>
    </source>
</evidence>
<evidence type="ECO:0000256" key="2">
    <source>
        <dbReference type="ARBA" id="ARBA00004651"/>
    </source>
</evidence>
<keyword evidence="13" id="KW-1185">Reference proteome</keyword>
<dbReference type="PANTHER" id="PTHR42922:SF1">
    <property type="entry name" value="PHOSPHATE TRANSPORT SYSTEM PERMEASE PROTEIN PSTA"/>
    <property type="match status" value="1"/>
</dbReference>
<evidence type="ECO:0000256" key="3">
    <source>
        <dbReference type="ARBA" id="ARBA00007069"/>
    </source>
</evidence>
<dbReference type="PANTHER" id="PTHR42922">
    <property type="entry name" value="PHOSPHATE TRANSPORT SYSTEM PERMEASE PROTEIN PSTA"/>
    <property type="match status" value="1"/>
</dbReference>
<dbReference type="Pfam" id="PF00528">
    <property type="entry name" value="BPD_transp_1"/>
    <property type="match status" value="1"/>
</dbReference>
<evidence type="ECO:0000313" key="13">
    <source>
        <dbReference type="Proteomes" id="UP001596135"/>
    </source>
</evidence>
<evidence type="ECO:0000256" key="10">
    <source>
        <dbReference type="RuleBase" id="RU363043"/>
    </source>
</evidence>
<keyword evidence="9 10" id="KW-0472">Membrane</keyword>
<comment type="subcellular location">
    <subcellularLocation>
        <location evidence="2 10">Cell membrane</location>
        <topology evidence="2 10">Multi-pass membrane protein</topology>
    </subcellularLocation>
</comment>
<feature type="transmembrane region" description="Helical" evidence="10">
    <location>
        <begin position="103"/>
        <end position="127"/>
    </location>
</feature>
<dbReference type="RefSeq" id="WP_379156416.1">
    <property type="nucleotide sequence ID" value="NZ_JBHSRJ010000005.1"/>
</dbReference>
<feature type="transmembrane region" description="Helical" evidence="10">
    <location>
        <begin position="43"/>
        <end position="65"/>
    </location>
</feature>
<reference evidence="13" key="1">
    <citation type="journal article" date="2019" name="Int. J. Syst. Evol. Microbiol.">
        <title>The Global Catalogue of Microorganisms (GCM) 10K type strain sequencing project: providing services to taxonomists for standard genome sequencing and annotation.</title>
        <authorList>
            <consortium name="The Broad Institute Genomics Platform"/>
            <consortium name="The Broad Institute Genome Sequencing Center for Infectious Disease"/>
            <person name="Wu L."/>
            <person name="Ma J."/>
        </authorList>
    </citation>
    <scope>NUCLEOTIDE SEQUENCE [LARGE SCALE GENOMIC DNA]</scope>
    <source>
        <strain evidence="13">CCUG 54522</strain>
    </source>
</reference>
<comment type="caution">
    <text evidence="12">The sequence shown here is derived from an EMBL/GenBank/DDBJ whole genome shotgun (WGS) entry which is preliminary data.</text>
</comment>
<keyword evidence="5 10" id="KW-1003">Cell membrane</keyword>
<dbReference type="CDD" id="cd06261">
    <property type="entry name" value="TM_PBP2"/>
    <property type="match status" value="1"/>
</dbReference>
<proteinExistence type="inferred from homology"/>
<evidence type="ECO:0000256" key="6">
    <source>
        <dbReference type="ARBA" id="ARBA00022592"/>
    </source>
</evidence>
<dbReference type="NCBIfam" id="TIGR00974">
    <property type="entry name" value="3a0107s02c"/>
    <property type="match status" value="1"/>
</dbReference>
<dbReference type="EMBL" id="JBHSRJ010000005">
    <property type="protein sequence ID" value="MFC6044660.1"/>
    <property type="molecule type" value="Genomic_DNA"/>
</dbReference>
<keyword evidence="4" id="KW-0813">Transport</keyword>
<keyword evidence="6" id="KW-0592">Phosphate transport</keyword>
<dbReference type="Proteomes" id="UP001596135">
    <property type="component" value="Unassembled WGS sequence"/>
</dbReference>
<evidence type="ECO:0000259" key="11">
    <source>
        <dbReference type="PROSITE" id="PS50928"/>
    </source>
</evidence>
<dbReference type="InterPro" id="IPR035906">
    <property type="entry name" value="MetI-like_sf"/>
</dbReference>
<accession>A0ABW1LL64</accession>
<protein>
    <recommendedName>
        <fullName evidence="10">Phosphate transport system permease protein PstA</fullName>
    </recommendedName>
</protein>
<evidence type="ECO:0000256" key="7">
    <source>
        <dbReference type="ARBA" id="ARBA00022692"/>
    </source>
</evidence>
<evidence type="ECO:0000256" key="9">
    <source>
        <dbReference type="ARBA" id="ARBA00023136"/>
    </source>
</evidence>
<dbReference type="InterPro" id="IPR000515">
    <property type="entry name" value="MetI-like"/>
</dbReference>
<feature type="domain" description="ABC transmembrane type-1" evidence="11">
    <location>
        <begin position="161"/>
        <end position="364"/>
    </location>
</feature>
<feature type="transmembrane region" description="Helical" evidence="10">
    <location>
        <begin position="347"/>
        <end position="368"/>
    </location>
</feature>
<dbReference type="InterPro" id="IPR051408">
    <property type="entry name" value="Phosphate_transprt_permease"/>
</dbReference>
<gene>
    <name evidence="12" type="primary">pstA</name>
    <name evidence="12" type="ORF">ACFPYL_16335</name>
</gene>
<sequence>MTAVPAGGLRAVERRVDDVVEQPAAPVPADLPRPVTGRTREDTITLIAAGVASLATTWLLYTQILPVDGKIGFVVSWFAVFVLYYAGLTALTRPWTVVADRVATCFVVAAPTLVGAALLCTVVVTVAKGLPALVHWNFYTTDMAGVRPSDPFTSGGILHAIVGTLIEVAIAVAIALPLGVTAAVYMSEVGGRGARFVRTIIEAMTALPSIVAGLFIYSALIVGLGLPSSGLAAALALAVMGLPIMARASDVVLRVVPGGLREASYALGAGRLQTVWKVVLPTARPGLATALILGIARMVGETSPLILTSGASTFLNTDPTTNPMNSLPLFIYNAVASGQPAFEQRGYAAATVLLLIVLILFVFARLVARRRPVR</sequence>
<evidence type="ECO:0000256" key="5">
    <source>
        <dbReference type="ARBA" id="ARBA00022475"/>
    </source>
</evidence>
<evidence type="ECO:0000256" key="8">
    <source>
        <dbReference type="ARBA" id="ARBA00022989"/>
    </source>
</evidence>
<organism evidence="12 13">
    <name type="scientific">Nocardioides hankookensis</name>
    <dbReference type="NCBI Taxonomy" id="443157"/>
    <lineage>
        <taxon>Bacteria</taxon>
        <taxon>Bacillati</taxon>
        <taxon>Actinomycetota</taxon>
        <taxon>Actinomycetes</taxon>
        <taxon>Propionibacteriales</taxon>
        <taxon>Nocardioidaceae</taxon>
        <taxon>Nocardioides</taxon>
    </lineage>
</organism>
<feature type="transmembrane region" description="Helical" evidence="10">
    <location>
        <begin position="206"/>
        <end position="226"/>
    </location>
</feature>
<keyword evidence="7 10" id="KW-0812">Transmembrane</keyword>
<keyword evidence="8 10" id="KW-1133">Transmembrane helix</keyword>
<dbReference type="SUPFAM" id="SSF161098">
    <property type="entry name" value="MetI-like"/>
    <property type="match status" value="1"/>
</dbReference>
<dbReference type="InterPro" id="IPR005672">
    <property type="entry name" value="Phosphate_PstA"/>
</dbReference>
<comment type="similarity">
    <text evidence="3 10">Belongs to the binding-protein-dependent transport system permease family. CysTW subfamily.</text>
</comment>
<feature type="transmembrane region" description="Helical" evidence="10">
    <location>
        <begin position="157"/>
        <end position="185"/>
    </location>
</feature>
<name>A0ABW1LL64_9ACTN</name>
<evidence type="ECO:0000256" key="4">
    <source>
        <dbReference type="ARBA" id="ARBA00022448"/>
    </source>
</evidence>
<feature type="transmembrane region" description="Helical" evidence="10">
    <location>
        <begin position="71"/>
        <end position="91"/>
    </location>
</feature>
<comment type="function">
    <text evidence="1">Part of the binding-protein-dependent transport system for phosphate; probably responsible for the translocation of the substrate across the membrane.</text>
</comment>
<evidence type="ECO:0000313" key="12">
    <source>
        <dbReference type="EMBL" id="MFC6044660.1"/>
    </source>
</evidence>
<dbReference type="PROSITE" id="PS50928">
    <property type="entry name" value="ABC_TM1"/>
    <property type="match status" value="1"/>
</dbReference>